<dbReference type="Proteomes" id="UP000288168">
    <property type="component" value="Unassembled WGS sequence"/>
</dbReference>
<dbReference type="EMBL" id="NKCI01000049">
    <property type="protein sequence ID" value="RSL61716.1"/>
    <property type="molecule type" value="Genomic_DNA"/>
</dbReference>
<name>A0A428Q8X6_9HYPO</name>
<evidence type="ECO:0000313" key="2">
    <source>
        <dbReference type="Proteomes" id="UP000288168"/>
    </source>
</evidence>
<comment type="caution">
    <text evidence="1">The sequence shown here is derived from an EMBL/GenBank/DDBJ whole genome shotgun (WGS) entry which is preliminary data.</text>
</comment>
<dbReference type="OrthoDB" id="5031542at2759"/>
<sequence length="246" mass="27553">MGTHQIEYEILDSAGQKLGSVPVTRVTKARGTAIFVTSSSVKQLIAHFLNRGLHPDPLSNPWTCLKVLTMLIFKWTAAREHVLVCKTQTRPSVYITIDYRDGQRRDVGDQAIHFTEPPEDEVQPCLTLGPILLRWAVQSGAVEASSLVELRRTMAAPSFSHIKWTHPKRPVFCAIGQDGELQCDTPAQAHHLESYVRAITRDVPALHDMKCSALRWGAIYEAWEMGRVDAALAMFDECEKFDALES</sequence>
<gene>
    <name evidence="1" type="ORF">CEP54_006061</name>
</gene>
<accession>A0A428Q8X6</accession>
<proteinExistence type="predicted"/>
<dbReference type="AlphaFoldDB" id="A0A428Q8X6"/>
<evidence type="ECO:0000313" key="1">
    <source>
        <dbReference type="EMBL" id="RSL61716.1"/>
    </source>
</evidence>
<keyword evidence="2" id="KW-1185">Reference proteome</keyword>
<reference evidence="1 2" key="1">
    <citation type="submission" date="2017-06" db="EMBL/GenBank/DDBJ databases">
        <title>Comparative genomic analysis of Ambrosia Fusariam Clade fungi.</title>
        <authorList>
            <person name="Stajich J.E."/>
            <person name="Carrillo J."/>
            <person name="Kijimoto T."/>
            <person name="Eskalen A."/>
            <person name="O'Donnell K."/>
            <person name="Kasson M."/>
        </authorList>
    </citation>
    <scope>NUCLEOTIDE SEQUENCE [LARGE SCALE GENOMIC DNA]</scope>
    <source>
        <strain evidence="1 2">NRRL62584</strain>
    </source>
</reference>
<protein>
    <submittedName>
        <fullName evidence="1">Uncharacterized protein</fullName>
    </submittedName>
</protein>
<organism evidence="1 2">
    <name type="scientific">Fusarium duplospermum</name>
    <dbReference type="NCBI Taxonomy" id="1325734"/>
    <lineage>
        <taxon>Eukaryota</taxon>
        <taxon>Fungi</taxon>
        <taxon>Dikarya</taxon>
        <taxon>Ascomycota</taxon>
        <taxon>Pezizomycotina</taxon>
        <taxon>Sordariomycetes</taxon>
        <taxon>Hypocreomycetidae</taxon>
        <taxon>Hypocreales</taxon>
        <taxon>Nectriaceae</taxon>
        <taxon>Fusarium</taxon>
        <taxon>Fusarium solani species complex</taxon>
    </lineage>
</organism>